<feature type="compositionally biased region" description="Basic and acidic residues" evidence="2">
    <location>
        <begin position="897"/>
        <end position="911"/>
    </location>
</feature>
<feature type="compositionally biased region" description="Low complexity" evidence="2">
    <location>
        <begin position="74"/>
        <end position="85"/>
    </location>
</feature>
<keyword evidence="4" id="KW-1185">Reference proteome</keyword>
<feature type="compositionally biased region" description="Low complexity" evidence="2">
    <location>
        <begin position="511"/>
        <end position="520"/>
    </location>
</feature>
<feature type="compositionally biased region" description="Basic and acidic residues" evidence="2">
    <location>
        <begin position="114"/>
        <end position="125"/>
    </location>
</feature>
<gene>
    <name evidence="3" type="ORF">BCR35DRAFT_350928</name>
</gene>
<feature type="region of interest" description="Disordered" evidence="2">
    <location>
        <begin position="110"/>
        <end position="199"/>
    </location>
</feature>
<feature type="compositionally biased region" description="Low complexity" evidence="2">
    <location>
        <begin position="212"/>
        <end position="235"/>
    </location>
</feature>
<dbReference type="EMBL" id="MCGR01000010">
    <property type="protein sequence ID" value="ORY88394.1"/>
    <property type="molecule type" value="Genomic_DNA"/>
</dbReference>
<feature type="compositionally biased region" description="Basic and acidic residues" evidence="2">
    <location>
        <begin position="389"/>
        <end position="408"/>
    </location>
</feature>
<accession>A0A1Y2G0H4</accession>
<dbReference type="Proteomes" id="UP000193467">
    <property type="component" value="Unassembled WGS sequence"/>
</dbReference>
<organism evidence="3 4">
    <name type="scientific">Leucosporidium creatinivorum</name>
    <dbReference type="NCBI Taxonomy" id="106004"/>
    <lineage>
        <taxon>Eukaryota</taxon>
        <taxon>Fungi</taxon>
        <taxon>Dikarya</taxon>
        <taxon>Basidiomycota</taxon>
        <taxon>Pucciniomycotina</taxon>
        <taxon>Microbotryomycetes</taxon>
        <taxon>Leucosporidiales</taxon>
        <taxon>Leucosporidium</taxon>
    </lineage>
</organism>
<evidence type="ECO:0000256" key="2">
    <source>
        <dbReference type="SAM" id="MobiDB-lite"/>
    </source>
</evidence>
<dbReference type="InParanoid" id="A0A1Y2G0H4"/>
<feature type="region of interest" description="Disordered" evidence="2">
    <location>
        <begin position="282"/>
        <end position="412"/>
    </location>
</feature>
<feature type="region of interest" description="Disordered" evidence="2">
    <location>
        <begin position="1"/>
        <end position="48"/>
    </location>
</feature>
<name>A0A1Y2G0H4_9BASI</name>
<feature type="compositionally biased region" description="Polar residues" evidence="2">
    <location>
        <begin position="454"/>
        <end position="472"/>
    </location>
</feature>
<feature type="coiled-coil region" evidence="1">
    <location>
        <begin position="719"/>
        <end position="768"/>
    </location>
</feature>
<proteinExistence type="predicted"/>
<dbReference type="AlphaFoldDB" id="A0A1Y2G0H4"/>
<dbReference type="STRING" id="106004.A0A1Y2G0H4"/>
<evidence type="ECO:0000313" key="4">
    <source>
        <dbReference type="Proteomes" id="UP000193467"/>
    </source>
</evidence>
<feature type="region of interest" description="Disordered" evidence="2">
    <location>
        <begin position="454"/>
        <end position="553"/>
    </location>
</feature>
<reference evidence="3 4" key="1">
    <citation type="submission" date="2016-07" db="EMBL/GenBank/DDBJ databases">
        <title>Pervasive Adenine N6-methylation of Active Genes in Fungi.</title>
        <authorList>
            <consortium name="DOE Joint Genome Institute"/>
            <person name="Mondo S.J."/>
            <person name="Dannebaum R.O."/>
            <person name="Kuo R.C."/>
            <person name="Labutti K."/>
            <person name="Haridas S."/>
            <person name="Kuo A."/>
            <person name="Salamov A."/>
            <person name="Ahrendt S.R."/>
            <person name="Lipzen A."/>
            <person name="Sullivan W."/>
            <person name="Andreopoulos W.B."/>
            <person name="Clum A."/>
            <person name="Lindquist E."/>
            <person name="Daum C."/>
            <person name="Ramamoorthy G.K."/>
            <person name="Gryganskyi A."/>
            <person name="Culley D."/>
            <person name="Magnuson J.K."/>
            <person name="James T.Y."/>
            <person name="O'Malley M.A."/>
            <person name="Stajich J.E."/>
            <person name="Spatafora J.W."/>
            <person name="Visel A."/>
            <person name="Grigoriev I.V."/>
        </authorList>
    </citation>
    <scope>NUCLEOTIDE SEQUENCE [LARGE SCALE GENOMIC DNA]</scope>
    <source>
        <strain evidence="3 4">62-1032</strain>
    </source>
</reference>
<comment type="caution">
    <text evidence="3">The sequence shown here is derived from an EMBL/GenBank/DDBJ whole genome shotgun (WGS) entry which is preliminary data.</text>
</comment>
<feature type="region of interest" description="Disordered" evidence="2">
    <location>
        <begin position="610"/>
        <end position="638"/>
    </location>
</feature>
<keyword evidence="1" id="KW-0175">Coiled coil</keyword>
<feature type="region of interest" description="Disordered" evidence="2">
    <location>
        <begin position="212"/>
        <end position="255"/>
    </location>
</feature>
<feature type="compositionally biased region" description="Low complexity" evidence="2">
    <location>
        <begin position="860"/>
        <end position="886"/>
    </location>
</feature>
<evidence type="ECO:0000313" key="3">
    <source>
        <dbReference type="EMBL" id="ORY88394.1"/>
    </source>
</evidence>
<feature type="region of interest" description="Disordered" evidence="2">
    <location>
        <begin position="72"/>
        <end position="95"/>
    </location>
</feature>
<protein>
    <submittedName>
        <fullName evidence="3">Uncharacterized protein</fullName>
    </submittedName>
</protein>
<sequence>MQERGDETSKELQQEGQSGREGETSSSDGAEFVETSEGLVEDPSTPAPLLRSLSAASALQPTSAAFQPCSFIFPEPATTSSPPTTNISREPISGLWTPAKSGEVRIARIGSAGEEVKETLRESVRRRSLSSEMELAGAEEGKVTATPLSSSLSSPVWERAKSAAPVKLQKSDGSPVIEQPPQLRSVPDSVPAPSQSTKVSIRSPTAFPLQAFAEAAAPSGAETSTASSSHIEAPTTPIPSTPAAPNLDTADVGSASTDRLGAKVSDLATASQAELEELIKMASSTRKLMETSPSTSPVLPSSPAPASPTRSSPKTLDAPSLPTPSPRRPSAATFLPVEIPPFQPRRPKSPSPREKEKEKKDVRALKPSASEYVPKKETAPRFTITTATPKKEEEASKAVSKEASKKDSLPSVKKKLTVPEGSVVYAEKTPNWCPPGTPGYDDYVASLTSASHIRRPSTANGSAATSFSSNPAVSYLPPHSLNPYAPPLSTSPTDFRAYPLPWSSPPPAPQAPATLSPQQAYQQAFPHLGAQPAPRPPPALQPPPNDRMANSNYMAAVERQVASYASEVYKAKEEVRTKEAQLRSLHESTKALKYECEEVKGRLVELRKAAEERDKWEERARSSKDKERLTASERDELSQSLEAVREELSRRLEELEAKLREVEVERDYFKFRYEEAVTEIAHLDDAAEAALQSSPRALSPDPDTISRLEKELCDSQDQNTRLESKLADLNKTLEATIVKHEHEKTAFQQQSQAAIEHLKRNRDELAHQFNEVVSDSKIRELKHKETKEAAAELLDNKSEASALLDDLIASVAPLEVDKKDLEAKNKELSELLDGLMKDVERLESEKLKAANSPPSCAPTPRAASPTRSVSASVPSTAPESSTSTESNGPVLPVLSNDRARAFTEKLARGRAELGTQQDLQKSRVRRYGNTSQEKDASPSWFSGPLSTR</sequence>
<feature type="compositionally biased region" description="Pro residues" evidence="2">
    <location>
        <begin position="533"/>
        <end position="545"/>
    </location>
</feature>
<evidence type="ECO:0000256" key="1">
    <source>
        <dbReference type="SAM" id="Coils"/>
    </source>
</evidence>
<feature type="compositionally biased region" description="Basic and acidic residues" evidence="2">
    <location>
        <begin position="351"/>
        <end position="364"/>
    </location>
</feature>
<feature type="region of interest" description="Disordered" evidence="2">
    <location>
        <begin position="846"/>
        <end position="948"/>
    </location>
</feature>
<feature type="compositionally biased region" description="Basic and acidic residues" evidence="2">
    <location>
        <begin position="1"/>
        <end position="23"/>
    </location>
</feature>